<dbReference type="Pfam" id="PF14542">
    <property type="entry name" value="Acetyltransf_CG"/>
    <property type="match status" value="1"/>
</dbReference>
<dbReference type="PANTHER" id="PTHR31435:SF10">
    <property type="entry name" value="BSR4717 PROTEIN"/>
    <property type="match status" value="1"/>
</dbReference>
<reference evidence="2 3" key="1">
    <citation type="journal article" date="2021" name="Int. J. Syst. Evol. Microbiol.">
        <title>Reticulibacter mediterranei gen. nov., sp. nov., within the new family Reticulibacteraceae fam. nov., and Ktedonospora formicarum gen. nov., sp. nov., Ktedonobacter robiniae sp. nov., Dictyobacter formicarum sp. nov. and Dictyobacter arantiisoli sp. nov., belonging to the class Ktedonobacteria.</title>
        <authorList>
            <person name="Yabe S."/>
            <person name="Zheng Y."/>
            <person name="Wang C.M."/>
            <person name="Sakai Y."/>
            <person name="Abe K."/>
            <person name="Yokota A."/>
            <person name="Donadio S."/>
            <person name="Cavaletti L."/>
            <person name="Monciardini P."/>
        </authorList>
    </citation>
    <scope>NUCLEOTIDE SEQUENCE [LARGE SCALE GENOMIC DNA]</scope>
    <source>
        <strain evidence="2 3">SOSP1-9</strain>
    </source>
</reference>
<comment type="caution">
    <text evidence="2">The sequence shown here is derived from an EMBL/GenBank/DDBJ whole genome shotgun (WGS) entry which is preliminary data.</text>
</comment>
<dbReference type="InterPro" id="IPR016181">
    <property type="entry name" value="Acyl_CoA_acyltransferase"/>
</dbReference>
<organism evidence="2 3">
    <name type="scientific">Dictyobacter formicarum</name>
    <dbReference type="NCBI Taxonomy" id="2778368"/>
    <lineage>
        <taxon>Bacteria</taxon>
        <taxon>Bacillati</taxon>
        <taxon>Chloroflexota</taxon>
        <taxon>Ktedonobacteria</taxon>
        <taxon>Ktedonobacterales</taxon>
        <taxon>Dictyobacteraceae</taxon>
        <taxon>Dictyobacter</taxon>
    </lineage>
</organism>
<dbReference type="EMBL" id="BNJJ01000024">
    <property type="protein sequence ID" value="GHO88470.1"/>
    <property type="molecule type" value="Genomic_DNA"/>
</dbReference>
<gene>
    <name evidence="2" type="ORF">KSZ_64760</name>
</gene>
<dbReference type="Gene3D" id="3.40.630.30">
    <property type="match status" value="1"/>
</dbReference>
<dbReference type="RefSeq" id="WP_201366055.1">
    <property type="nucleotide sequence ID" value="NZ_BNJJ01000024.1"/>
</dbReference>
<keyword evidence="3" id="KW-1185">Reference proteome</keyword>
<proteinExistence type="predicted"/>
<dbReference type="InterPro" id="IPR031165">
    <property type="entry name" value="GNAT_YJDJ"/>
</dbReference>
<sequence length="97" mass="10894">MSNEPEVINNTAEHRYEIHLNDQVAILTYQREGQHIVYQHTGVPPALEHHGLGSILAHAALEDARAAHLSVVPSCPFVAKYIQHHPEYQSLVDNLNK</sequence>
<evidence type="ECO:0000313" key="3">
    <source>
        <dbReference type="Proteomes" id="UP000635565"/>
    </source>
</evidence>
<dbReference type="PROSITE" id="PS51729">
    <property type="entry name" value="GNAT_YJDJ"/>
    <property type="match status" value="1"/>
</dbReference>
<feature type="domain" description="N-acetyltransferase" evidence="1">
    <location>
        <begin position="8"/>
        <end position="93"/>
    </location>
</feature>
<accession>A0ABQ3VRM3</accession>
<name>A0ABQ3VRM3_9CHLR</name>
<evidence type="ECO:0000259" key="1">
    <source>
        <dbReference type="PROSITE" id="PS51729"/>
    </source>
</evidence>
<dbReference type="PANTHER" id="PTHR31435">
    <property type="entry name" value="PROTEIN NATD1"/>
    <property type="match status" value="1"/>
</dbReference>
<dbReference type="SUPFAM" id="SSF55729">
    <property type="entry name" value="Acyl-CoA N-acyltransferases (Nat)"/>
    <property type="match status" value="1"/>
</dbReference>
<evidence type="ECO:0000313" key="2">
    <source>
        <dbReference type="EMBL" id="GHO88470.1"/>
    </source>
</evidence>
<dbReference type="InterPro" id="IPR045057">
    <property type="entry name" value="Gcn5-rel_NAT"/>
</dbReference>
<protein>
    <submittedName>
        <fullName evidence="2">N-acetyltransferase</fullName>
    </submittedName>
</protein>
<dbReference type="Proteomes" id="UP000635565">
    <property type="component" value="Unassembled WGS sequence"/>
</dbReference>